<organism evidence="6 7">
    <name type="scientific">Isoptericola luteus</name>
    <dbReference type="NCBI Taxonomy" id="2879484"/>
    <lineage>
        <taxon>Bacteria</taxon>
        <taxon>Bacillati</taxon>
        <taxon>Actinomycetota</taxon>
        <taxon>Actinomycetes</taxon>
        <taxon>Micrococcales</taxon>
        <taxon>Promicromonosporaceae</taxon>
        <taxon>Isoptericola</taxon>
    </lineage>
</organism>
<evidence type="ECO:0000256" key="3">
    <source>
        <dbReference type="ARBA" id="ARBA00023002"/>
    </source>
</evidence>
<dbReference type="InterPro" id="IPR036812">
    <property type="entry name" value="NAD(P)_OxRdtase_dom_sf"/>
</dbReference>
<dbReference type="RefSeq" id="WP_225563519.1">
    <property type="nucleotide sequence ID" value="NZ_JAIXCQ010000001.1"/>
</dbReference>
<dbReference type="PIRSF" id="PIRSF000097">
    <property type="entry name" value="AKR"/>
    <property type="match status" value="1"/>
</dbReference>
<accession>A0ABS7ZBD7</accession>
<dbReference type="PROSITE" id="PS00062">
    <property type="entry name" value="ALDOKETO_REDUCTASE_2"/>
    <property type="match status" value="1"/>
</dbReference>
<evidence type="ECO:0000256" key="4">
    <source>
        <dbReference type="SAM" id="MobiDB-lite"/>
    </source>
</evidence>
<evidence type="ECO:0000256" key="2">
    <source>
        <dbReference type="ARBA" id="ARBA00022857"/>
    </source>
</evidence>
<evidence type="ECO:0000313" key="7">
    <source>
        <dbReference type="Proteomes" id="UP001319870"/>
    </source>
</evidence>
<dbReference type="Proteomes" id="UP001319870">
    <property type="component" value="Unassembled WGS sequence"/>
</dbReference>
<dbReference type="SUPFAM" id="SSF51430">
    <property type="entry name" value="NAD(P)-linked oxidoreductase"/>
    <property type="match status" value="1"/>
</dbReference>
<dbReference type="Gene3D" id="3.20.20.100">
    <property type="entry name" value="NADP-dependent oxidoreductase domain"/>
    <property type="match status" value="1"/>
</dbReference>
<dbReference type="PROSITE" id="PS00063">
    <property type="entry name" value="ALDOKETO_REDUCTASE_3"/>
    <property type="match status" value="1"/>
</dbReference>
<proteinExistence type="inferred from homology"/>
<keyword evidence="2" id="KW-0521">NADP</keyword>
<dbReference type="PROSITE" id="PS00798">
    <property type="entry name" value="ALDOKETO_REDUCTASE_1"/>
    <property type="match status" value="1"/>
</dbReference>
<sequence>MTQTSVPTVTLNNGVEIPQVGLGVFQVPDDGTQANVEQALEVGYRHVDTAAGYDNEEGVGAALRASGLPREQLFVTTKLRNGDQGYEQALRAFEDSRRALGVDQVDLYLIHWPVPSRDLYVETWRAFEKLLAEGAVRAIGVSNFLPDHLERLVAETDVVPAVNQVEVHPTFQQAEVQARCRALGVTVEAYSPLGRGADLGAAAVVAAATELGVTPAQVVLRWAVQQGRVVIPKSMSVERQATNIDVFSFELSPAQTAQLNALESGVEGRTGADPATASFTQFRH</sequence>
<dbReference type="Pfam" id="PF00248">
    <property type="entry name" value="Aldo_ket_red"/>
    <property type="match status" value="1"/>
</dbReference>
<keyword evidence="3" id="KW-0560">Oxidoreductase</keyword>
<dbReference type="InterPro" id="IPR020471">
    <property type="entry name" value="AKR"/>
</dbReference>
<feature type="region of interest" description="Disordered" evidence="4">
    <location>
        <begin position="263"/>
        <end position="284"/>
    </location>
</feature>
<dbReference type="InterPro" id="IPR018170">
    <property type="entry name" value="Aldo/ket_reductase_CS"/>
</dbReference>
<dbReference type="InterPro" id="IPR023210">
    <property type="entry name" value="NADP_OxRdtase_dom"/>
</dbReference>
<dbReference type="EMBL" id="JAIXCQ010000001">
    <property type="protein sequence ID" value="MCA5891792.1"/>
    <property type="molecule type" value="Genomic_DNA"/>
</dbReference>
<dbReference type="PRINTS" id="PR00069">
    <property type="entry name" value="ALDKETRDTASE"/>
</dbReference>
<keyword evidence="7" id="KW-1185">Reference proteome</keyword>
<comment type="caution">
    <text evidence="6">The sequence shown here is derived from an EMBL/GenBank/DDBJ whole genome shotgun (WGS) entry which is preliminary data.</text>
</comment>
<reference evidence="6 7" key="1">
    <citation type="submission" date="2021-09" db="EMBL/GenBank/DDBJ databases">
        <title>Isoptericola luteus sp. nov., a novel bacterium isolated from Harbin, the capital city of Heilongjiang province.</title>
        <authorList>
            <person name="Li J."/>
        </authorList>
    </citation>
    <scope>NUCLEOTIDE SEQUENCE [LARGE SCALE GENOMIC DNA]</scope>
    <source>
        <strain evidence="6 7">NEAU-Y5</strain>
    </source>
</reference>
<feature type="domain" description="NADP-dependent oxidoreductase" evidence="5">
    <location>
        <begin position="26"/>
        <end position="262"/>
    </location>
</feature>
<comment type="similarity">
    <text evidence="1">Belongs to the aldo/keto reductase family.</text>
</comment>
<evidence type="ECO:0000259" key="5">
    <source>
        <dbReference type="Pfam" id="PF00248"/>
    </source>
</evidence>
<dbReference type="PANTHER" id="PTHR43827">
    <property type="entry name" value="2,5-DIKETO-D-GLUCONIC ACID REDUCTASE"/>
    <property type="match status" value="1"/>
</dbReference>
<evidence type="ECO:0000313" key="6">
    <source>
        <dbReference type="EMBL" id="MCA5891792.1"/>
    </source>
</evidence>
<name>A0ABS7ZBD7_9MICO</name>
<protein>
    <submittedName>
        <fullName evidence="6">Aldo/keto reductase</fullName>
    </submittedName>
</protein>
<evidence type="ECO:0000256" key="1">
    <source>
        <dbReference type="ARBA" id="ARBA00007905"/>
    </source>
</evidence>
<gene>
    <name evidence="6" type="ORF">LEP48_00305</name>
</gene>
<dbReference type="PANTHER" id="PTHR43827:SF3">
    <property type="entry name" value="NADP-DEPENDENT OXIDOREDUCTASE DOMAIN-CONTAINING PROTEIN"/>
    <property type="match status" value="1"/>
</dbReference>